<dbReference type="Proteomes" id="UP000031982">
    <property type="component" value="Unassembled WGS sequence"/>
</dbReference>
<keyword evidence="2" id="KW-1185">Reference proteome</keyword>
<evidence type="ECO:0000313" key="1">
    <source>
        <dbReference type="EMBL" id="KIL78319.1"/>
    </source>
</evidence>
<evidence type="ECO:0008006" key="3">
    <source>
        <dbReference type="Google" id="ProtNLM"/>
    </source>
</evidence>
<reference evidence="1 2" key="1">
    <citation type="submission" date="2015-01" db="EMBL/GenBank/DDBJ databases">
        <title>Genome Assembly of Bacillus badius MTCC 1458.</title>
        <authorList>
            <person name="Verma A."/>
            <person name="Khatri I."/>
            <person name="Mual P."/>
            <person name="Subramanian S."/>
            <person name="Krishnamurthi S."/>
        </authorList>
    </citation>
    <scope>NUCLEOTIDE SEQUENCE [LARGE SCALE GENOMIC DNA]</scope>
    <source>
        <strain evidence="1 2">MTCC 1458</strain>
    </source>
</reference>
<comment type="caution">
    <text evidence="1">The sequence shown here is derived from an EMBL/GenBank/DDBJ whole genome shotgun (WGS) entry which is preliminary data.</text>
</comment>
<evidence type="ECO:0000313" key="2">
    <source>
        <dbReference type="Proteomes" id="UP000031982"/>
    </source>
</evidence>
<sequence>MQSSFIFHNQCAGISSLDARSISAWTFFIRAAASRLKKQGRNKLKIKVNRIKERLQRAVRKV</sequence>
<name>A0ABR5AU78_BACBA</name>
<organism evidence="1 2">
    <name type="scientific">Bacillus badius</name>
    <dbReference type="NCBI Taxonomy" id="1455"/>
    <lineage>
        <taxon>Bacteria</taxon>
        <taxon>Bacillati</taxon>
        <taxon>Bacillota</taxon>
        <taxon>Bacilli</taxon>
        <taxon>Bacillales</taxon>
        <taxon>Bacillaceae</taxon>
        <taxon>Pseudobacillus</taxon>
    </lineage>
</organism>
<proteinExistence type="predicted"/>
<accession>A0ABR5AU78</accession>
<protein>
    <recommendedName>
        <fullName evidence="3">Mobile element protein</fullName>
    </recommendedName>
</protein>
<gene>
    <name evidence="1" type="ORF">SD77_3999</name>
</gene>
<dbReference type="EMBL" id="JXLP01000009">
    <property type="protein sequence ID" value="KIL78319.1"/>
    <property type="molecule type" value="Genomic_DNA"/>
</dbReference>